<dbReference type="Gene3D" id="1.20.1420.20">
    <property type="entry name" value="M75 peptidase, HXXE motif"/>
    <property type="match status" value="1"/>
</dbReference>
<evidence type="ECO:0000259" key="5">
    <source>
        <dbReference type="Pfam" id="PF09375"/>
    </source>
</evidence>
<protein>
    <recommendedName>
        <fullName evidence="5">Imelysin-like domain-containing protein</fullName>
    </recommendedName>
</protein>
<gene>
    <name evidence="6" type="ORF">GCM10007852_08310</name>
</gene>
<dbReference type="RefSeq" id="WP_284216230.1">
    <property type="nucleotide sequence ID" value="NZ_BSOT01000005.1"/>
</dbReference>
<dbReference type="Proteomes" id="UP001156601">
    <property type="component" value="Unassembled WGS sequence"/>
</dbReference>
<dbReference type="EMBL" id="BSOT01000005">
    <property type="protein sequence ID" value="GLR69923.1"/>
    <property type="molecule type" value="Genomic_DNA"/>
</dbReference>
<keyword evidence="2 4" id="KW-0732">Signal</keyword>
<evidence type="ECO:0000256" key="2">
    <source>
        <dbReference type="ARBA" id="ARBA00022729"/>
    </source>
</evidence>
<reference evidence="6" key="1">
    <citation type="journal article" date="2014" name="Int. J. Syst. Evol. Microbiol.">
        <title>Complete genome sequence of Corynebacterium casei LMG S-19264T (=DSM 44701T), isolated from a smear-ripened cheese.</title>
        <authorList>
            <consortium name="US DOE Joint Genome Institute (JGI-PGF)"/>
            <person name="Walter F."/>
            <person name="Albersmeier A."/>
            <person name="Kalinowski J."/>
            <person name="Ruckert C."/>
        </authorList>
    </citation>
    <scope>NUCLEOTIDE SEQUENCE</scope>
    <source>
        <strain evidence="6">NBRC 110023</strain>
    </source>
</reference>
<dbReference type="Pfam" id="PF09375">
    <property type="entry name" value="Peptidase_M75"/>
    <property type="match status" value="1"/>
</dbReference>
<dbReference type="InterPro" id="IPR038352">
    <property type="entry name" value="Imelysin_sf"/>
</dbReference>
<name>A0AA37T085_9ALTE</name>
<comment type="subcellular location">
    <subcellularLocation>
        <location evidence="1">Cell envelope</location>
    </subcellularLocation>
</comment>
<evidence type="ECO:0000256" key="3">
    <source>
        <dbReference type="SAM" id="MobiDB-lite"/>
    </source>
</evidence>
<evidence type="ECO:0000313" key="7">
    <source>
        <dbReference type="Proteomes" id="UP001156601"/>
    </source>
</evidence>
<feature type="chain" id="PRO_5041225780" description="Imelysin-like domain-containing protein" evidence="4">
    <location>
        <begin position="24"/>
        <end position="391"/>
    </location>
</feature>
<dbReference type="CDD" id="cd14659">
    <property type="entry name" value="Imelysin-like_IPPA"/>
    <property type="match status" value="1"/>
</dbReference>
<comment type="caution">
    <text evidence="6">The sequence shown here is derived from an EMBL/GenBank/DDBJ whole genome shotgun (WGS) entry which is preliminary data.</text>
</comment>
<feature type="domain" description="Imelysin-like" evidence="5">
    <location>
        <begin position="69"/>
        <end position="366"/>
    </location>
</feature>
<feature type="compositionally biased region" description="Pro residues" evidence="3">
    <location>
        <begin position="37"/>
        <end position="49"/>
    </location>
</feature>
<evidence type="ECO:0000313" key="6">
    <source>
        <dbReference type="EMBL" id="GLR69923.1"/>
    </source>
</evidence>
<dbReference type="InterPro" id="IPR018976">
    <property type="entry name" value="Imelysin-like"/>
</dbReference>
<organism evidence="6 7">
    <name type="scientific">Agaribacter marinus</name>
    <dbReference type="NCBI Taxonomy" id="1431249"/>
    <lineage>
        <taxon>Bacteria</taxon>
        <taxon>Pseudomonadati</taxon>
        <taxon>Pseudomonadota</taxon>
        <taxon>Gammaproteobacteria</taxon>
        <taxon>Alteromonadales</taxon>
        <taxon>Alteromonadaceae</taxon>
        <taxon>Agaribacter</taxon>
    </lineage>
</organism>
<evidence type="ECO:0000256" key="4">
    <source>
        <dbReference type="SAM" id="SignalP"/>
    </source>
</evidence>
<reference evidence="6" key="2">
    <citation type="submission" date="2023-01" db="EMBL/GenBank/DDBJ databases">
        <title>Draft genome sequence of Agaribacter marinus strain NBRC 110023.</title>
        <authorList>
            <person name="Sun Q."/>
            <person name="Mori K."/>
        </authorList>
    </citation>
    <scope>NUCLEOTIDE SEQUENCE</scope>
    <source>
        <strain evidence="6">NBRC 110023</strain>
    </source>
</reference>
<feature type="signal peptide" evidence="4">
    <location>
        <begin position="1"/>
        <end position="23"/>
    </location>
</feature>
<evidence type="ECO:0000256" key="1">
    <source>
        <dbReference type="ARBA" id="ARBA00004196"/>
    </source>
</evidence>
<dbReference type="GO" id="GO:0030313">
    <property type="term" value="C:cell envelope"/>
    <property type="evidence" value="ECO:0007669"/>
    <property type="project" value="UniProtKB-SubCell"/>
</dbReference>
<dbReference type="AlphaFoldDB" id="A0AA37T085"/>
<keyword evidence="7" id="KW-1185">Reference proteome</keyword>
<accession>A0AA37T085</accession>
<proteinExistence type="predicted"/>
<dbReference type="PROSITE" id="PS51257">
    <property type="entry name" value="PROKAR_LIPOPROTEIN"/>
    <property type="match status" value="1"/>
</dbReference>
<dbReference type="InterPro" id="IPR034984">
    <property type="entry name" value="Imelysin-like_IPPA"/>
</dbReference>
<sequence>MATVIKQVLLISFCIFVSVSLLACGGGSDSTNLQMPAPQPSPTPSPPTVPQTLDDQLAELTAALADDLILPAYRNFQTGVSDFNTATNAYCSNLAPTEESISQYQIQWLMLSKAWQGIQWLKIGPAMSENRLFRVQFWPDRNDAVSRGVENALIEQIPIDATFIANQNVGAQGIPALEYLLFNEENPLNRAFNRDKRCELIQAITVNLMNISNELVDGWENTSQRDFTNGEGEFSSINDALEEFVTNWLEFIELVKDEKLIVPLTANAPGRPDAAEHFRSDKSLEIIALNVNTLLAIYGNDESTSFRHIVKSFLAQGTIDDEIMRSLNGAKDAVERILAIQNSYTAALNDPELRQELNLLIGHLRDYRDHFTTGFIQSLDLNIGFNSNDGD</sequence>
<feature type="region of interest" description="Disordered" evidence="3">
    <location>
        <begin position="32"/>
        <end position="51"/>
    </location>
</feature>